<dbReference type="InterPro" id="IPR011037">
    <property type="entry name" value="Pyrv_Knase-like_insert_dom_sf"/>
</dbReference>
<name>A0ABP9TNZ9_9MICC</name>
<dbReference type="InterPro" id="IPR052353">
    <property type="entry name" value="Benzoxazolinone_Detox_Enz"/>
</dbReference>
<keyword evidence="3" id="KW-1185">Reference proteome</keyword>
<organism evidence="2 3">
    <name type="scientific">Paeniglutamicibacter antarcticus</name>
    <dbReference type="NCBI Taxonomy" id="494023"/>
    <lineage>
        <taxon>Bacteria</taxon>
        <taxon>Bacillati</taxon>
        <taxon>Actinomycetota</taxon>
        <taxon>Actinomycetes</taxon>
        <taxon>Micrococcales</taxon>
        <taxon>Micrococcaceae</taxon>
        <taxon>Paeniglutamicibacter</taxon>
    </lineage>
</organism>
<dbReference type="InterPro" id="IPR005302">
    <property type="entry name" value="MoCF_Sase_C"/>
</dbReference>
<dbReference type="SUPFAM" id="SSF50800">
    <property type="entry name" value="PK beta-barrel domain-like"/>
    <property type="match status" value="1"/>
</dbReference>
<protein>
    <submittedName>
        <fullName evidence="2">MOSC domain-containing protein</fullName>
    </submittedName>
</protein>
<evidence type="ECO:0000313" key="2">
    <source>
        <dbReference type="EMBL" id="GAA5227910.1"/>
    </source>
</evidence>
<gene>
    <name evidence="2" type="ORF">GCM10025778_24430</name>
</gene>
<reference evidence="3" key="1">
    <citation type="journal article" date="2019" name="Int. J. Syst. Evol. Microbiol.">
        <title>The Global Catalogue of Microorganisms (GCM) 10K type strain sequencing project: providing services to taxonomists for standard genome sequencing and annotation.</title>
        <authorList>
            <consortium name="The Broad Institute Genomics Platform"/>
            <consortium name="The Broad Institute Genome Sequencing Center for Infectious Disease"/>
            <person name="Wu L."/>
            <person name="Ma J."/>
        </authorList>
    </citation>
    <scope>NUCLEOTIDE SEQUENCE [LARGE SCALE GENOMIC DNA]</scope>
    <source>
        <strain evidence="3">JCM 18952</strain>
    </source>
</reference>
<sequence>MGLSADIDQDQSTPVAIGRLEAVCVVHALKPDAGAVGITAIDKRPLEGPVKVRKIGLYADVQVDREHHGGYDQALYAYCSAEAERWGKELGREIPAGLFGENLRVSGVETSDAVVGERWQLGSRVIVEVTCPRIPCSTFARHLEEADLVARFTERADIGCFLKVIRPGKIHAGDELAVLSRPGHGVRIRDVFRGPTYEQAQLLLEHRERSGQGIPDKVLRTLPESAAETRH</sequence>
<dbReference type="PROSITE" id="PS51340">
    <property type="entry name" value="MOSC"/>
    <property type="match status" value="1"/>
</dbReference>
<accession>A0ABP9TNZ9</accession>
<evidence type="ECO:0000313" key="3">
    <source>
        <dbReference type="Proteomes" id="UP001501257"/>
    </source>
</evidence>
<comment type="caution">
    <text evidence="2">The sequence shown here is derived from an EMBL/GenBank/DDBJ whole genome shotgun (WGS) entry which is preliminary data.</text>
</comment>
<dbReference type="EMBL" id="BAABLK010000034">
    <property type="protein sequence ID" value="GAA5227910.1"/>
    <property type="molecule type" value="Genomic_DNA"/>
</dbReference>
<dbReference type="Pfam" id="PF03473">
    <property type="entry name" value="MOSC"/>
    <property type="match status" value="1"/>
</dbReference>
<evidence type="ECO:0000259" key="1">
    <source>
        <dbReference type="PROSITE" id="PS51340"/>
    </source>
</evidence>
<dbReference type="Proteomes" id="UP001501257">
    <property type="component" value="Unassembled WGS sequence"/>
</dbReference>
<dbReference type="PANTHER" id="PTHR30212:SF2">
    <property type="entry name" value="PROTEIN YIIM"/>
    <property type="match status" value="1"/>
</dbReference>
<feature type="domain" description="MOSC" evidence="1">
    <location>
        <begin position="44"/>
        <end position="179"/>
    </location>
</feature>
<dbReference type="Gene3D" id="2.40.33.20">
    <property type="entry name" value="PK beta-barrel domain-like"/>
    <property type="match status" value="1"/>
</dbReference>
<dbReference type="PANTHER" id="PTHR30212">
    <property type="entry name" value="PROTEIN YIIM"/>
    <property type="match status" value="1"/>
</dbReference>
<proteinExistence type="predicted"/>
<dbReference type="RefSeq" id="WP_210100067.1">
    <property type="nucleotide sequence ID" value="NZ_BAABLK010000034.1"/>
</dbReference>